<comment type="caution">
    <text evidence="1">The sequence shown here is derived from an EMBL/GenBank/DDBJ whole genome shotgun (WGS) entry which is preliminary data.</text>
</comment>
<dbReference type="AlphaFoldDB" id="A0A5J4U2N8"/>
<accession>A0A5J4U2N8</accession>
<sequence>MISKTLERPPEVKDDILWDLLAKMLAFDRKDRISASDALNHEFFTSDKVLNEISKEVRNIALAAQTSKNKGNHYVTQYDTNSLYIIPLRKIKQILSDDPESVYQISQPNTEQNIEQQTISDENLKILEVLKLPLDGSEQHNKRTIQLQVSECLNITNRLKDKDDSEQRNEIVNSGITQQLSTIFEKRDLSTISQSFVQAYLCITFPYPWELRNQIYLKKNPYPGLFRLLDHDDIEVVHLAIRSIASLLVCGLNGILNTEVNQHFEAVVACDGINKTFSLFKQTKYPHIKHTSAICIGRLFHSKEIIDKVIKQEVIQHLQSIVNDSDKWTRESAKDALSYLAQNSENRQEIMKSINLKSIAELSDYYYYYYYYYQ</sequence>
<dbReference type="Gene3D" id="1.10.510.10">
    <property type="entry name" value="Transferase(Phosphotransferase) domain 1"/>
    <property type="match status" value="1"/>
</dbReference>
<dbReference type="InterPro" id="IPR011989">
    <property type="entry name" value="ARM-like"/>
</dbReference>
<proteinExistence type="predicted"/>
<dbReference type="InterPro" id="IPR011009">
    <property type="entry name" value="Kinase-like_dom_sf"/>
</dbReference>
<organism evidence="1 2">
    <name type="scientific">Streblomastix strix</name>
    <dbReference type="NCBI Taxonomy" id="222440"/>
    <lineage>
        <taxon>Eukaryota</taxon>
        <taxon>Metamonada</taxon>
        <taxon>Preaxostyla</taxon>
        <taxon>Oxymonadida</taxon>
        <taxon>Streblomastigidae</taxon>
        <taxon>Streblomastix</taxon>
    </lineage>
</organism>
<dbReference type="Gene3D" id="1.25.10.10">
    <property type="entry name" value="Leucine-rich Repeat Variant"/>
    <property type="match status" value="1"/>
</dbReference>
<dbReference type="EMBL" id="SNRW01021671">
    <property type="protein sequence ID" value="KAA6364430.1"/>
    <property type="molecule type" value="Genomic_DNA"/>
</dbReference>
<dbReference type="SUPFAM" id="SSF48371">
    <property type="entry name" value="ARM repeat"/>
    <property type="match status" value="1"/>
</dbReference>
<dbReference type="Proteomes" id="UP000324800">
    <property type="component" value="Unassembled WGS sequence"/>
</dbReference>
<evidence type="ECO:0008006" key="3">
    <source>
        <dbReference type="Google" id="ProtNLM"/>
    </source>
</evidence>
<protein>
    <recommendedName>
        <fullName evidence="3">Protein kinase domain-containing protein</fullName>
    </recommendedName>
</protein>
<dbReference type="InterPro" id="IPR016024">
    <property type="entry name" value="ARM-type_fold"/>
</dbReference>
<reference evidence="1 2" key="1">
    <citation type="submission" date="2019-03" db="EMBL/GenBank/DDBJ databases">
        <title>Single cell metagenomics reveals metabolic interactions within the superorganism composed of flagellate Streblomastix strix and complex community of Bacteroidetes bacteria on its surface.</title>
        <authorList>
            <person name="Treitli S.C."/>
            <person name="Kolisko M."/>
            <person name="Husnik F."/>
            <person name="Keeling P."/>
            <person name="Hampl V."/>
        </authorList>
    </citation>
    <scope>NUCLEOTIDE SEQUENCE [LARGE SCALE GENOMIC DNA]</scope>
    <source>
        <strain evidence="1">ST1C</strain>
    </source>
</reference>
<dbReference type="SUPFAM" id="SSF56112">
    <property type="entry name" value="Protein kinase-like (PK-like)"/>
    <property type="match status" value="1"/>
</dbReference>
<name>A0A5J4U2N8_9EUKA</name>
<evidence type="ECO:0000313" key="2">
    <source>
        <dbReference type="Proteomes" id="UP000324800"/>
    </source>
</evidence>
<feature type="non-terminal residue" evidence="1">
    <location>
        <position position="374"/>
    </location>
</feature>
<gene>
    <name evidence="1" type="ORF">EZS28_040043</name>
</gene>
<evidence type="ECO:0000313" key="1">
    <source>
        <dbReference type="EMBL" id="KAA6364430.1"/>
    </source>
</evidence>